<protein>
    <submittedName>
        <fullName evidence="1">Uncharacterized protein</fullName>
    </submittedName>
</protein>
<comment type="caution">
    <text evidence="1">The sequence shown here is derived from an EMBL/GenBank/DDBJ whole genome shotgun (WGS) entry which is preliminary data.</text>
</comment>
<gene>
    <name evidence="1" type="ORF">ACFYNZ_08025</name>
</gene>
<evidence type="ECO:0000313" key="1">
    <source>
        <dbReference type="EMBL" id="MFE9169462.1"/>
    </source>
</evidence>
<sequence length="71" mass="7531">MSNDHVDPDDTDLRFALQIADAELADTPPPADSPLGRLRLFAAANPGTVLTADHVRQALDGSLGKLPQIDL</sequence>
<dbReference type="RefSeq" id="WP_388344599.1">
    <property type="nucleotide sequence ID" value="NZ_JBIAFJ010000004.1"/>
</dbReference>
<dbReference type="EMBL" id="JBIAFJ010000004">
    <property type="protein sequence ID" value="MFE9169462.1"/>
    <property type="molecule type" value="Genomic_DNA"/>
</dbReference>
<name>A0ABW6KNI5_9ACTN</name>
<accession>A0ABW6KNI5</accession>
<dbReference type="Proteomes" id="UP001601197">
    <property type="component" value="Unassembled WGS sequence"/>
</dbReference>
<keyword evidence="2" id="KW-1185">Reference proteome</keyword>
<proteinExistence type="predicted"/>
<organism evidence="1 2">
    <name type="scientific">Streptomyces kebangsaanensis</name>
    <dbReference type="NCBI Taxonomy" id="864058"/>
    <lineage>
        <taxon>Bacteria</taxon>
        <taxon>Bacillati</taxon>
        <taxon>Actinomycetota</taxon>
        <taxon>Actinomycetes</taxon>
        <taxon>Kitasatosporales</taxon>
        <taxon>Streptomycetaceae</taxon>
        <taxon>Streptomyces</taxon>
    </lineage>
</organism>
<evidence type="ECO:0000313" key="2">
    <source>
        <dbReference type="Proteomes" id="UP001601197"/>
    </source>
</evidence>
<reference evidence="1 2" key="1">
    <citation type="submission" date="2024-10" db="EMBL/GenBank/DDBJ databases">
        <title>The Natural Products Discovery Center: Release of the First 8490 Sequenced Strains for Exploring Actinobacteria Biosynthetic Diversity.</title>
        <authorList>
            <person name="Kalkreuter E."/>
            <person name="Kautsar S.A."/>
            <person name="Yang D."/>
            <person name="Bader C.D."/>
            <person name="Teijaro C.N."/>
            <person name="Fluegel L."/>
            <person name="Davis C.M."/>
            <person name="Simpson J.R."/>
            <person name="Lauterbach L."/>
            <person name="Steele A.D."/>
            <person name="Gui C."/>
            <person name="Meng S."/>
            <person name="Li G."/>
            <person name="Viehrig K."/>
            <person name="Ye F."/>
            <person name="Su P."/>
            <person name="Kiefer A.F."/>
            <person name="Nichols A."/>
            <person name="Cepeda A.J."/>
            <person name="Yan W."/>
            <person name="Fan B."/>
            <person name="Jiang Y."/>
            <person name="Adhikari A."/>
            <person name="Zheng C.-J."/>
            <person name="Schuster L."/>
            <person name="Cowan T.M."/>
            <person name="Smanski M.J."/>
            <person name="Chevrette M.G."/>
            <person name="De Carvalho L.P.S."/>
            <person name="Shen B."/>
        </authorList>
    </citation>
    <scope>NUCLEOTIDE SEQUENCE [LARGE SCALE GENOMIC DNA]</scope>
    <source>
        <strain evidence="1 2">NPDC007147</strain>
    </source>
</reference>